<dbReference type="SUPFAM" id="SSF56059">
    <property type="entry name" value="Glutathione synthetase ATP-binding domain-like"/>
    <property type="match status" value="1"/>
</dbReference>
<dbReference type="PANTHER" id="PTHR22931:SF9">
    <property type="entry name" value="PYRUVATE, PHOSPHATE DIKINASE 1, CHLOROPLASTIC"/>
    <property type="match status" value="1"/>
</dbReference>
<reference evidence="16" key="1">
    <citation type="journal article" date="2019" name="Int. J. Syst. Evol. Microbiol.">
        <title>The Global Catalogue of Microorganisms (GCM) 10K type strain sequencing project: providing services to taxonomists for standard genome sequencing and annotation.</title>
        <authorList>
            <consortium name="The Broad Institute Genomics Platform"/>
            <consortium name="The Broad Institute Genome Sequencing Center for Infectious Disease"/>
            <person name="Wu L."/>
            <person name="Ma J."/>
        </authorList>
    </citation>
    <scope>NUCLEOTIDE SEQUENCE [LARGE SCALE GENOMIC DNA]</scope>
    <source>
        <strain evidence="16">CCUG 42722</strain>
    </source>
</reference>
<dbReference type="SUPFAM" id="SSF52009">
    <property type="entry name" value="Phosphohistidine domain"/>
    <property type="match status" value="1"/>
</dbReference>
<evidence type="ECO:0000256" key="8">
    <source>
        <dbReference type="ARBA" id="ARBA00022777"/>
    </source>
</evidence>
<evidence type="ECO:0000313" key="16">
    <source>
        <dbReference type="Proteomes" id="UP001596011"/>
    </source>
</evidence>
<dbReference type="InterPro" id="IPR015813">
    <property type="entry name" value="Pyrv/PenolPyrv_kinase-like_dom"/>
</dbReference>
<dbReference type="PROSITE" id="PS00370">
    <property type="entry name" value="PEP_ENZYMES_PHOS_SITE"/>
    <property type="match status" value="1"/>
</dbReference>
<evidence type="ECO:0000259" key="12">
    <source>
        <dbReference type="Pfam" id="PF00391"/>
    </source>
</evidence>
<accession>A0ABV9HK74</accession>
<dbReference type="InterPro" id="IPR008279">
    <property type="entry name" value="PEP-util_enz_mobile_dom"/>
</dbReference>
<feature type="domain" description="Pyruvate phosphate dikinase AMP/ATP-binding" evidence="13">
    <location>
        <begin position="38"/>
        <end position="75"/>
    </location>
</feature>
<dbReference type="NCBIfam" id="NF004531">
    <property type="entry name" value="PRK05878.1"/>
    <property type="match status" value="1"/>
</dbReference>
<dbReference type="Pfam" id="PF00391">
    <property type="entry name" value="PEP-utilizers"/>
    <property type="match status" value="1"/>
</dbReference>
<dbReference type="InterPro" id="IPR000121">
    <property type="entry name" value="PEP_util_C"/>
</dbReference>
<evidence type="ECO:0000256" key="10">
    <source>
        <dbReference type="ARBA" id="ARBA00022842"/>
    </source>
</evidence>
<evidence type="ECO:0000313" key="15">
    <source>
        <dbReference type="EMBL" id="MFC4630051.1"/>
    </source>
</evidence>
<dbReference type="InterPro" id="IPR023151">
    <property type="entry name" value="PEP_util_CS"/>
</dbReference>
<dbReference type="EMBL" id="JBHSFI010000005">
    <property type="protein sequence ID" value="MFC4630051.1"/>
    <property type="molecule type" value="Genomic_DNA"/>
</dbReference>
<dbReference type="GO" id="GO:0050242">
    <property type="term" value="F:pyruvate, phosphate dikinase activity"/>
    <property type="evidence" value="ECO:0007669"/>
    <property type="project" value="UniProtKB-EC"/>
</dbReference>
<comment type="similarity">
    <text evidence="2 11">Belongs to the PEP-utilizing enzyme family.</text>
</comment>
<evidence type="ECO:0000256" key="4">
    <source>
        <dbReference type="ARBA" id="ARBA00020138"/>
    </source>
</evidence>
<name>A0ABV9HK74_9MICO</name>
<dbReference type="Gene3D" id="3.30.470.20">
    <property type="entry name" value="ATP-grasp fold, B domain"/>
    <property type="match status" value="1"/>
</dbReference>
<feature type="domain" description="PEP-utilising enzyme mobile" evidence="12">
    <location>
        <begin position="440"/>
        <end position="521"/>
    </location>
</feature>
<evidence type="ECO:0000256" key="3">
    <source>
        <dbReference type="ARBA" id="ARBA00011994"/>
    </source>
</evidence>
<keyword evidence="15" id="KW-0670">Pyruvate</keyword>
<dbReference type="Gene3D" id="3.50.30.10">
    <property type="entry name" value="Phosphohistidine domain"/>
    <property type="match status" value="1"/>
</dbReference>
<evidence type="ECO:0000256" key="1">
    <source>
        <dbReference type="ARBA" id="ARBA00001946"/>
    </source>
</evidence>
<dbReference type="PIRSF" id="PIRSF000853">
    <property type="entry name" value="PPDK"/>
    <property type="match status" value="1"/>
</dbReference>
<dbReference type="InterPro" id="IPR002192">
    <property type="entry name" value="PPDK_AMP/ATP-bd"/>
</dbReference>
<evidence type="ECO:0000256" key="9">
    <source>
        <dbReference type="ARBA" id="ARBA00022840"/>
    </source>
</evidence>
<keyword evidence="7" id="KW-0547">Nucleotide-binding</keyword>
<dbReference type="Pfam" id="PF01326">
    <property type="entry name" value="PPDK_N"/>
    <property type="match status" value="3"/>
</dbReference>
<dbReference type="InterPro" id="IPR040442">
    <property type="entry name" value="Pyrv_kinase-like_dom_sf"/>
</dbReference>
<feature type="domain" description="PEP-utilising enzyme C-terminal" evidence="14">
    <location>
        <begin position="539"/>
        <end position="893"/>
    </location>
</feature>
<dbReference type="NCBIfam" id="TIGR01828">
    <property type="entry name" value="pyru_phos_dikin"/>
    <property type="match status" value="1"/>
</dbReference>
<gene>
    <name evidence="15" type="primary">ppdK</name>
    <name evidence="15" type="ORF">ACFO6V_17505</name>
</gene>
<dbReference type="PROSITE" id="PS00742">
    <property type="entry name" value="PEP_ENZYMES_2"/>
    <property type="match status" value="1"/>
</dbReference>
<evidence type="ECO:0000256" key="7">
    <source>
        <dbReference type="ARBA" id="ARBA00022741"/>
    </source>
</evidence>
<evidence type="ECO:0000259" key="13">
    <source>
        <dbReference type="Pfam" id="PF01326"/>
    </source>
</evidence>
<feature type="domain" description="Pyruvate phosphate dikinase AMP/ATP-binding" evidence="13">
    <location>
        <begin position="77"/>
        <end position="308"/>
    </location>
</feature>
<dbReference type="PANTHER" id="PTHR22931">
    <property type="entry name" value="PHOSPHOENOLPYRUVATE DIKINASE-RELATED"/>
    <property type="match status" value="1"/>
</dbReference>
<dbReference type="EC" id="2.7.9.1" evidence="3 11"/>
<evidence type="ECO:0000256" key="5">
    <source>
        <dbReference type="ARBA" id="ARBA00022679"/>
    </source>
</evidence>
<protein>
    <recommendedName>
        <fullName evidence="4 11">Pyruvate, phosphate dikinase</fullName>
        <ecNumber evidence="3 11">2.7.9.1</ecNumber>
    </recommendedName>
</protein>
<keyword evidence="10" id="KW-0460">Magnesium</keyword>
<comment type="caution">
    <text evidence="15">The sequence shown here is derived from an EMBL/GenBank/DDBJ whole genome shotgun (WGS) entry which is preliminary data.</text>
</comment>
<proteinExistence type="inferred from homology"/>
<dbReference type="Gene3D" id="3.20.20.60">
    <property type="entry name" value="Phosphoenolpyruvate-binding domains"/>
    <property type="match status" value="1"/>
</dbReference>
<evidence type="ECO:0000259" key="14">
    <source>
        <dbReference type="Pfam" id="PF02896"/>
    </source>
</evidence>
<dbReference type="Gene3D" id="3.30.1490.20">
    <property type="entry name" value="ATP-grasp fold, A domain"/>
    <property type="match status" value="1"/>
</dbReference>
<dbReference type="Proteomes" id="UP001596011">
    <property type="component" value="Unassembled WGS sequence"/>
</dbReference>
<sequence length="905" mass="97118">MTTQADSRTGALTPTTPIEPAGERYVYDLSEGNAGMSALLGGKGAGVAEMTRIGVPVPDGFTVTTSACVATMRNGGTWPEELWDEIQAHLDALERRTGRTLGAAERPLLVSVRSGAVRSMPGMMDTILNLGISDEAADSLAAESGDPRFAWDCYRRFVQMYGEVVEGVPGQVFEDELTALKERRGVAQDTDLTADDLRELVATFRSVARRSTGHDLPTDPREQLRRSVDAVFGSWNSPRAQVYRRLNDIPDDLGTAVNVMQMVFGNKGDSSATGVCFTRNPATGAKERYGEFLLDAQGEDVVAGIRTPRPLPELESVLPDAYARLMAAMDLLEHHYKDMQDIEFTVEDGTLYLLQVRTGKRTAAAALKVARDLVAEGAIDKETALRRIDPAQLDQLLHPTLDTARAPAPLTHGLNASPGAAVGTIVFDADTAAERGGAGEHVVLVRWETTPDDIHGVAAAQGVLTAHGGMTSHAAVVARGMGKPCVAGVGDLRIDADARTLTIGDTVLTDADTITVDGTTGLVYAGALPLMPPQITDDFQAVLGWADDVRRLGVRANADTGEDAAKARELGAEGVGLCRTEHMFMATDRLPVVRRMIMADSTASRQAALDELLPMQQADFEDIFTAMTGLPVAVRLIDPPLHEFLPDLVEQSLLVQRLETDGTPGELESARALLARITRLSETNPMLGTRGVRLSLLYPEIAVMQTRAIIRAALAVRERGLDPRVEIMVPLVGFAEELRSAREIVVATADDELDRAGEPELDYRVGTMIELPRAALTADRIAEHADFFSFGTNDLTQTAIGISRDDAEESFLAAYLEAGIVSADPFASLDVEGVGELVRIGVERGLRTRPDLETGVCGEHGGDPASIAAFDGLGLDYVSCSPYRVPIARLAAALVRLDDAVRDEK</sequence>
<dbReference type="RefSeq" id="WP_377137386.1">
    <property type="nucleotide sequence ID" value="NZ_JBHSFI010000005.1"/>
</dbReference>
<evidence type="ECO:0000256" key="11">
    <source>
        <dbReference type="PIRNR" id="PIRNR000853"/>
    </source>
</evidence>
<keyword evidence="8" id="KW-0418">Kinase</keyword>
<dbReference type="InterPro" id="IPR018274">
    <property type="entry name" value="PEP_util_AS"/>
</dbReference>
<dbReference type="InterPro" id="IPR036637">
    <property type="entry name" value="Phosphohistidine_dom_sf"/>
</dbReference>
<comment type="cofactor">
    <cofactor evidence="1 11">
        <name>Mg(2+)</name>
        <dbReference type="ChEBI" id="CHEBI:18420"/>
    </cofactor>
</comment>
<keyword evidence="9" id="KW-0067">ATP-binding</keyword>
<dbReference type="SUPFAM" id="SSF51621">
    <property type="entry name" value="Phosphoenolpyruvate/pyruvate domain"/>
    <property type="match status" value="1"/>
</dbReference>
<evidence type="ECO:0000256" key="6">
    <source>
        <dbReference type="ARBA" id="ARBA00022723"/>
    </source>
</evidence>
<feature type="domain" description="Pyruvate phosphate dikinase AMP/ATP-binding" evidence="13">
    <location>
        <begin position="322"/>
        <end position="369"/>
    </location>
</feature>
<evidence type="ECO:0000256" key="2">
    <source>
        <dbReference type="ARBA" id="ARBA00007837"/>
    </source>
</evidence>
<keyword evidence="6" id="KW-0479">Metal-binding</keyword>
<comment type="catalytic activity">
    <reaction evidence="11">
        <text>pyruvate + phosphate + ATP = phosphoenolpyruvate + AMP + diphosphate + H(+)</text>
        <dbReference type="Rhea" id="RHEA:10756"/>
        <dbReference type="ChEBI" id="CHEBI:15361"/>
        <dbReference type="ChEBI" id="CHEBI:15378"/>
        <dbReference type="ChEBI" id="CHEBI:30616"/>
        <dbReference type="ChEBI" id="CHEBI:33019"/>
        <dbReference type="ChEBI" id="CHEBI:43474"/>
        <dbReference type="ChEBI" id="CHEBI:58702"/>
        <dbReference type="ChEBI" id="CHEBI:456215"/>
        <dbReference type="EC" id="2.7.9.1"/>
    </reaction>
</comment>
<keyword evidence="16" id="KW-1185">Reference proteome</keyword>
<dbReference type="InterPro" id="IPR013815">
    <property type="entry name" value="ATP_grasp_subdomain_1"/>
</dbReference>
<dbReference type="Pfam" id="PF02896">
    <property type="entry name" value="PEP-utilizers_C"/>
    <property type="match status" value="1"/>
</dbReference>
<dbReference type="Gene3D" id="1.20.80.30">
    <property type="match status" value="1"/>
</dbReference>
<keyword evidence="5 15" id="KW-0808">Transferase</keyword>
<organism evidence="15 16">
    <name type="scientific">Promicromonospora alba</name>
    <dbReference type="NCBI Taxonomy" id="1616110"/>
    <lineage>
        <taxon>Bacteria</taxon>
        <taxon>Bacillati</taxon>
        <taxon>Actinomycetota</taxon>
        <taxon>Actinomycetes</taxon>
        <taxon>Micrococcales</taxon>
        <taxon>Promicromonosporaceae</taxon>
        <taxon>Promicromonospora</taxon>
    </lineage>
</organism>
<dbReference type="Gene3D" id="1.10.189.10">
    <property type="entry name" value="Pyruvate Phosphate Dikinase, domain 2"/>
    <property type="match status" value="1"/>
</dbReference>
<dbReference type="InterPro" id="IPR010121">
    <property type="entry name" value="Pyruvate_phosphate_dikinase"/>
</dbReference>